<dbReference type="Pfam" id="PF00436">
    <property type="entry name" value="SSB"/>
    <property type="match status" value="1"/>
</dbReference>
<dbReference type="GO" id="GO:0006260">
    <property type="term" value="P:DNA replication"/>
    <property type="evidence" value="ECO:0007669"/>
    <property type="project" value="InterPro"/>
</dbReference>
<dbReference type="InterPro" id="IPR000424">
    <property type="entry name" value="Primosome_PriB/ssb"/>
</dbReference>
<protein>
    <recommendedName>
        <fullName evidence="3">Single-stranded DNA-binding protein</fullName>
    </recommendedName>
</protein>
<feature type="region of interest" description="Disordered" evidence="4">
    <location>
        <begin position="119"/>
        <end position="145"/>
    </location>
</feature>
<name>A0A839DX58_9PSEU</name>
<dbReference type="RefSeq" id="WP_182544529.1">
    <property type="nucleotide sequence ID" value="NZ_JACGWZ010000003.1"/>
</dbReference>
<comment type="caution">
    <text evidence="5">The sequence shown here is derived from an EMBL/GenBank/DDBJ whole genome shotgun (WGS) entry which is preliminary data.</text>
</comment>
<evidence type="ECO:0000313" key="5">
    <source>
        <dbReference type="EMBL" id="MBA8825329.1"/>
    </source>
</evidence>
<dbReference type="PROSITE" id="PS50935">
    <property type="entry name" value="SSB"/>
    <property type="match status" value="1"/>
</dbReference>
<keyword evidence="6" id="KW-1185">Reference proteome</keyword>
<dbReference type="NCBIfam" id="TIGR00621">
    <property type="entry name" value="ssb"/>
    <property type="match status" value="1"/>
</dbReference>
<dbReference type="PANTHER" id="PTHR10302">
    <property type="entry name" value="SINGLE-STRANDED DNA-BINDING PROTEIN"/>
    <property type="match status" value="1"/>
</dbReference>
<dbReference type="Gene3D" id="2.40.50.140">
    <property type="entry name" value="Nucleic acid-binding proteins"/>
    <property type="match status" value="1"/>
</dbReference>
<evidence type="ECO:0000256" key="1">
    <source>
        <dbReference type="ARBA" id="ARBA00023125"/>
    </source>
</evidence>
<dbReference type="SUPFAM" id="SSF50249">
    <property type="entry name" value="Nucleic acid-binding proteins"/>
    <property type="match status" value="1"/>
</dbReference>
<dbReference type="EMBL" id="JACGWZ010000003">
    <property type="protein sequence ID" value="MBA8825329.1"/>
    <property type="molecule type" value="Genomic_DNA"/>
</dbReference>
<keyword evidence="1 2" id="KW-0238">DNA-binding</keyword>
<dbReference type="InterPro" id="IPR011344">
    <property type="entry name" value="ssDNA-bd"/>
</dbReference>
<evidence type="ECO:0000313" key="6">
    <source>
        <dbReference type="Proteomes" id="UP000569329"/>
    </source>
</evidence>
<dbReference type="GO" id="GO:0009295">
    <property type="term" value="C:nucleoid"/>
    <property type="evidence" value="ECO:0007669"/>
    <property type="project" value="TreeGrafter"/>
</dbReference>
<reference evidence="5 6" key="1">
    <citation type="submission" date="2020-07" db="EMBL/GenBank/DDBJ databases">
        <title>Sequencing the genomes of 1000 actinobacteria strains.</title>
        <authorList>
            <person name="Klenk H.-P."/>
        </authorList>
    </citation>
    <scope>NUCLEOTIDE SEQUENCE [LARGE SCALE GENOMIC DNA]</scope>
    <source>
        <strain evidence="5 6">DSM 45975</strain>
    </source>
</reference>
<feature type="compositionally biased region" description="Low complexity" evidence="4">
    <location>
        <begin position="123"/>
        <end position="137"/>
    </location>
</feature>
<gene>
    <name evidence="5" type="ORF">FHX42_002680</name>
</gene>
<evidence type="ECO:0000256" key="3">
    <source>
        <dbReference type="RuleBase" id="RU000524"/>
    </source>
</evidence>
<accession>A0A839DX58</accession>
<dbReference type="Proteomes" id="UP000569329">
    <property type="component" value="Unassembled WGS sequence"/>
</dbReference>
<dbReference type="PANTHER" id="PTHR10302:SF27">
    <property type="entry name" value="SINGLE-STRANDED DNA-BINDING PROTEIN"/>
    <property type="match status" value="1"/>
</dbReference>
<organism evidence="5 6">
    <name type="scientific">Halosaccharopolyspora lacisalsi</name>
    <dbReference type="NCBI Taxonomy" id="1000566"/>
    <lineage>
        <taxon>Bacteria</taxon>
        <taxon>Bacillati</taxon>
        <taxon>Actinomycetota</taxon>
        <taxon>Actinomycetes</taxon>
        <taxon>Pseudonocardiales</taxon>
        <taxon>Pseudonocardiaceae</taxon>
        <taxon>Halosaccharopolyspora</taxon>
    </lineage>
</organism>
<dbReference type="GO" id="GO:0003697">
    <property type="term" value="F:single-stranded DNA binding"/>
    <property type="evidence" value="ECO:0007669"/>
    <property type="project" value="InterPro"/>
</dbReference>
<evidence type="ECO:0000256" key="2">
    <source>
        <dbReference type="PROSITE-ProRule" id="PRU00252"/>
    </source>
</evidence>
<dbReference type="CDD" id="cd04496">
    <property type="entry name" value="SSB_OBF"/>
    <property type="match status" value="1"/>
</dbReference>
<sequence>MFETTVTLVGNVITTPKARETTNGSRVTSFRMVSTARRFDKAAEQWVDGDRVFATVNCWKRLSDGVSNGVFKNDPVLVTGRLRTRDYEVDGQRRSSTEIEANAVGLDLARVRSLGREFERPGSHAAEPPAAGEGEWASLVASEGG</sequence>
<dbReference type="InterPro" id="IPR012340">
    <property type="entry name" value="NA-bd_OB-fold"/>
</dbReference>
<proteinExistence type="predicted"/>
<evidence type="ECO:0000256" key="4">
    <source>
        <dbReference type="SAM" id="MobiDB-lite"/>
    </source>
</evidence>
<dbReference type="AlphaFoldDB" id="A0A839DX58"/>